<dbReference type="AlphaFoldDB" id="A0A6J7LFQ0"/>
<reference evidence="1" key="1">
    <citation type="submission" date="2020-05" db="EMBL/GenBank/DDBJ databases">
        <authorList>
            <person name="Chiriac C."/>
            <person name="Salcher M."/>
            <person name="Ghai R."/>
            <person name="Kavagutti S V."/>
        </authorList>
    </citation>
    <scope>NUCLEOTIDE SEQUENCE</scope>
</reference>
<sequence length="252" mass="26227">MRYTKLAAVATVALAASTLAACAPSTAPSWFALGYQSKASVYEGTVTLKTTTIAPTLIGASGETFDRKYGGSNTTARVSTDATYLDGNWKIKGSWSDGFVRFKFSGWALDSWAANNYANNAAPNQALNRADGDRKPRDWVSGGCSSFVTYYTSTNSAYPGTGIAEIVLCDNGPSTGPSSLYGNWPNPDTVAVRVLPTRDGGFADASPYVGYSSGGTLPNSKVSVLSAFTGVTPSATAPTIDFLSPTPSPTST</sequence>
<proteinExistence type="predicted"/>
<evidence type="ECO:0000313" key="1">
    <source>
        <dbReference type="EMBL" id="CAB4965962.1"/>
    </source>
</evidence>
<accession>A0A6J7LFQ0</accession>
<organism evidence="1">
    <name type="scientific">freshwater metagenome</name>
    <dbReference type="NCBI Taxonomy" id="449393"/>
    <lineage>
        <taxon>unclassified sequences</taxon>
        <taxon>metagenomes</taxon>
        <taxon>ecological metagenomes</taxon>
    </lineage>
</organism>
<gene>
    <name evidence="1" type="ORF">UFOPK3773_02462</name>
</gene>
<dbReference type="EMBL" id="CAFBNF010000429">
    <property type="protein sequence ID" value="CAB4965962.1"/>
    <property type="molecule type" value="Genomic_DNA"/>
</dbReference>
<dbReference type="PROSITE" id="PS51257">
    <property type="entry name" value="PROKAR_LIPOPROTEIN"/>
    <property type="match status" value="1"/>
</dbReference>
<protein>
    <submittedName>
        <fullName evidence="1">Unannotated protein</fullName>
    </submittedName>
</protein>
<name>A0A6J7LFQ0_9ZZZZ</name>